<reference evidence="8 10" key="1">
    <citation type="journal article" date="2017" name="Nature">
        <title>The sunflower genome provides insights into oil metabolism, flowering and Asterid evolution.</title>
        <authorList>
            <person name="Badouin H."/>
            <person name="Gouzy J."/>
            <person name="Grassa C.J."/>
            <person name="Murat F."/>
            <person name="Staton S.E."/>
            <person name="Cottret L."/>
            <person name="Lelandais-Briere C."/>
            <person name="Owens G.L."/>
            <person name="Carrere S."/>
            <person name="Mayjonade B."/>
            <person name="Legrand L."/>
            <person name="Gill N."/>
            <person name="Kane N.C."/>
            <person name="Bowers J.E."/>
            <person name="Hubner S."/>
            <person name="Bellec A."/>
            <person name="Berard A."/>
            <person name="Berges H."/>
            <person name="Blanchet N."/>
            <person name="Boniface M.C."/>
            <person name="Brunel D."/>
            <person name="Catrice O."/>
            <person name="Chaidir N."/>
            <person name="Claudel C."/>
            <person name="Donnadieu C."/>
            <person name="Faraut T."/>
            <person name="Fievet G."/>
            <person name="Helmstetter N."/>
            <person name="King M."/>
            <person name="Knapp S.J."/>
            <person name="Lai Z."/>
            <person name="Le Paslier M.C."/>
            <person name="Lippi Y."/>
            <person name="Lorenzon L."/>
            <person name="Mandel J.R."/>
            <person name="Marage G."/>
            <person name="Marchand G."/>
            <person name="Marquand E."/>
            <person name="Bret-Mestries E."/>
            <person name="Morien E."/>
            <person name="Nambeesan S."/>
            <person name="Nguyen T."/>
            <person name="Pegot-Espagnet P."/>
            <person name="Pouilly N."/>
            <person name="Raftis F."/>
            <person name="Sallet E."/>
            <person name="Schiex T."/>
            <person name="Thomas J."/>
            <person name="Vandecasteele C."/>
            <person name="Vares D."/>
            <person name="Vear F."/>
            <person name="Vautrin S."/>
            <person name="Crespi M."/>
            <person name="Mangin B."/>
            <person name="Burke J.M."/>
            <person name="Salse J."/>
            <person name="Munos S."/>
            <person name="Vincourt P."/>
            <person name="Rieseberg L.H."/>
            <person name="Langlade N.B."/>
        </authorList>
    </citation>
    <scope>NUCLEOTIDE SEQUENCE [LARGE SCALE GENOMIC DNA]</scope>
    <source>
        <strain evidence="10">cv. SF193</strain>
        <tissue evidence="8">Leaves</tissue>
    </source>
</reference>
<dbReference type="SMR" id="A0A251THG8"/>
<dbReference type="InParanoid" id="A0A251THG8"/>
<keyword evidence="2" id="KW-0805">Transcription regulation</keyword>
<evidence type="ECO:0000313" key="9">
    <source>
        <dbReference type="EMBL" id="OTG10538.1"/>
    </source>
</evidence>
<dbReference type="GO" id="GO:0006355">
    <property type="term" value="P:regulation of DNA-templated transcription"/>
    <property type="evidence" value="ECO:0000318"/>
    <property type="project" value="GO_Central"/>
</dbReference>
<dbReference type="FunCoup" id="A0A251THG8">
    <property type="interactions" value="319"/>
</dbReference>
<sequence>MESSSWPESLPSNRIKTIQELTKGQVLTNNLREMIGQSEKIESDIKSVNGVVVQILGMFDNTLSIMDSSNLISEPHNPINDLRPPNIKGDQKPKVSEVSDESIKTKTLMKKKRGCYNKRKNAWISTNVTFDLIDDGYAWRKYGQKTILNSKHQRNYFRCSHKFEQGCQATKQVQKINDKPSKYKITYNGRHTCNNLQRSQIIVETPNPSDNSILINFETNTFTENNKVNTCFPSMEHTHKEGFPSLGHLKCKEVSSYDYHTLWDPTVGLSQVSSKSMPLMSYGEDYEVSYSPGVFSSTCSTHDYENDTTEGHDLDDFFFDF</sequence>
<evidence type="ECO:0000256" key="6">
    <source>
        <dbReference type="SAM" id="MobiDB-lite"/>
    </source>
</evidence>
<proteinExistence type="predicted"/>
<dbReference type="SUPFAM" id="SSF118290">
    <property type="entry name" value="WRKY DNA-binding domain"/>
    <property type="match status" value="1"/>
</dbReference>
<evidence type="ECO:0000256" key="2">
    <source>
        <dbReference type="ARBA" id="ARBA00023015"/>
    </source>
</evidence>
<dbReference type="EMBL" id="CM007899">
    <property type="protein sequence ID" value="OTG10538.1"/>
    <property type="molecule type" value="Genomic_DNA"/>
</dbReference>
<dbReference type="Proteomes" id="UP000215914">
    <property type="component" value="Chromosome 10"/>
</dbReference>
<reference evidence="9" key="2">
    <citation type="submission" date="2017-02" db="EMBL/GenBank/DDBJ databases">
        <title>Sunflower complete genome.</title>
        <authorList>
            <person name="Langlade N."/>
            <person name="Munos S."/>
        </authorList>
    </citation>
    <scope>NUCLEOTIDE SEQUENCE [LARGE SCALE GENOMIC DNA]</scope>
    <source>
        <tissue evidence="9">Leaves</tissue>
    </source>
</reference>
<dbReference type="InterPro" id="IPR044810">
    <property type="entry name" value="WRKY_plant"/>
</dbReference>
<organism evidence="9 10">
    <name type="scientific">Helianthus annuus</name>
    <name type="common">Common sunflower</name>
    <dbReference type="NCBI Taxonomy" id="4232"/>
    <lineage>
        <taxon>Eukaryota</taxon>
        <taxon>Viridiplantae</taxon>
        <taxon>Streptophyta</taxon>
        <taxon>Embryophyta</taxon>
        <taxon>Tracheophyta</taxon>
        <taxon>Spermatophyta</taxon>
        <taxon>Magnoliopsida</taxon>
        <taxon>eudicotyledons</taxon>
        <taxon>Gunneridae</taxon>
        <taxon>Pentapetalae</taxon>
        <taxon>asterids</taxon>
        <taxon>campanulids</taxon>
        <taxon>Asterales</taxon>
        <taxon>Asteraceae</taxon>
        <taxon>Asteroideae</taxon>
        <taxon>Heliantheae alliance</taxon>
        <taxon>Heliantheae</taxon>
        <taxon>Helianthus</taxon>
    </lineage>
</organism>
<dbReference type="Pfam" id="PF03106">
    <property type="entry name" value="WRKY"/>
    <property type="match status" value="1"/>
</dbReference>
<dbReference type="OMA" id="THDYEND"/>
<comment type="subcellular location">
    <subcellularLocation>
        <location evidence="1">Nucleus</location>
    </subcellularLocation>
</comment>
<dbReference type="GO" id="GO:0000976">
    <property type="term" value="F:transcription cis-regulatory region binding"/>
    <property type="evidence" value="ECO:0000318"/>
    <property type="project" value="GO_Central"/>
</dbReference>
<evidence type="ECO:0000256" key="5">
    <source>
        <dbReference type="ARBA" id="ARBA00023242"/>
    </source>
</evidence>
<dbReference type="SMART" id="SM00774">
    <property type="entry name" value="WRKY"/>
    <property type="match status" value="1"/>
</dbReference>
<keyword evidence="4" id="KW-0804">Transcription</keyword>
<dbReference type="InterPro" id="IPR036576">
    <property type="entry name" value="WRKY_dom_sf"/>
</dbReference>
<evidence type="ECO:0000313" key="10">
    <source>
        <dbReference type="Proteomes" id="UP000215914"/>
    </source>
</evidence>
<protein>
    <submittedName>
        <fullName evidence="9">Putative WRKY domain-containing protein</fullName>
    </submittedName>
    <submittedName>
        <fullName evidence="8">Transcription factor WRKY family</fullName>
    </submittedName>
</protein>
<dbReference type="STRING" id="4232.A0A251THG8"/>
<evidence type="ECO:0000256" key="3">
    <source>
        <dbReference type="ARBA" id="ARBA00023125"/>
    </source>
</evidence>
<dbReference type="AlphaFoldDB" id="A0A251THG8"/>
<feature type="compositionally biased region" description="Basic and acidic residues" evidence="6">
    <location>
        <begin position="89"/>
        <end position="99"/>
    </location>
</feature>
<dbReference type="Gramene" id="mRNA:HanXRQr2_Chr10g0428111">
    <property type="protein sequence ID" value="mRNA:HanXRQr2_Chr10g0428111"/>
    <property type="gene ID" value="HanXRQr2_Chr10g0428111"/>
</dbReference>
<dbReference type="InterPro" id="IPR003657">
    <property type="entry name" value="WRKY_dom"/>
</dbReference>
<feature type="region of interest" description="Disordered" evidence="6">
    <location>
        <begin position="76"/>
        <end position="99"/>
    </location>
</feature>
<keyword evidence="5" id="KW-0539">Nucleus</keyword>
<dbReference type="Gene3D" id="2.20.25.80">
    <property type="entry name" value="WRKY domain"/>
    <property type="match status" value="1"/>
</dbReference>
<reference evidence="8" key="3">
    <citation type="submission" date="2020-06" db="EMBL/GenBank/DDBJ databases">
        <title>Helianthus annuus Genome sequencing and assembly Release 2.</title>
        <authorList>
            <person name="Gouzy J."/>
            <person name="Langlade N."/>
            <person name="Munos S."/>
        </authorList>
    </citation>
    <scope>NUCLEOTIDE SEQUENCE</scope>
    <source>
        <tissue evidence="8">Leaves</tissue>
    </source>
</reference>
<keyword evidence="3" id="KW-0238">DNA-binding</keyword>
<keyword evidence="10" id="KW-1185">Reference proteome</keyword>
<dbReference type="GO" id="GO:0005634">
    <property type="term" value="C:nucleus"/>
    <property type="evidence" value="ECO:0000318"/>
    <property type="project" value="GO_Central"/>
</dbReference>
<dbReference type="PANTHER" id="PTHR31282">
    <property type="entry name" value="WRKY TRANSCRIPTION FACTOR 21-RELATED"/>
    <property type="match status" value="1"/>
</dbReference>
<gene>
    <name evidence="9" type="ORF">HannXRQ_Chr10g0288751</name>
    <name evidence="8" type="ORF">HanXRQr2_Chr10g0428111</name>
</gene>
<feature type="domain" description="WRKY" evidence="7">
    <location>
        <begin position="128"/>
        <end position="191"/>
    </location>
</feature>
<evidence type="ECO:0000313" key="8">
    <source>
        <dbReference type="EMBL" id="KAF5785391.1"/>
    </source>
</evidence>
<dbReference type="EMBL" id="MNCJ02000325">
    <property type="protein sequence ID" value="KAF5785391.1"/>
    <property type="molecule type" value="Genomic_DNA"/>
</dbReference>
<evidence type="ECO:0000256" key="4">
    <source>
        <dbReference type="ARBA" id="ARBA00023163"/>
    </source>
</evidence>
<name>A0A251THG8_HELAN</name>
<dbReference type="OrthoDB" id="2021064at2759"/>
<dbReference type="PROSITE" id="PS50811">
    <property type="entry name" value="WRKY"/>
    <property type="match status" value="1"/>
</dbReference>
<dbReference type="GO" id="GO:0003700">
    <property type="term" value="F:DNA-binding transcription factor activity"/>
    <property type="evidence" value="ECO:0000318"/>
    <property type="project" value="GO_Central"/>
</dbReference>
<evidence type="ECO:0000259" key="7">
    <source>
        <dbReference type="PROSITE" id="PS50811"/>
    </source>
</evidence>
<accession>A0A251THG8</accession>
<evidence type="ECO:0000256" key="1">
    <source>
        <dbReference type="ARBA" id="ARBA00004123"/>
    </source>
</evidence>